<reference evidence="1 3" key="1">
    <citation type="journal article" date="2011" name="Nature">
        <title>The Medicago genome provides insight into the evolution of rhizobial symbioses.</title>
        <authorList>
            <person name="Young N.D."/>
            <person name="Debelle F."/>
            <person name="Oldroyd G.E."/>
            <person name="Geurts R."/>
            <person name="Cannon S.B."/>
            <person name="Udvardi M.K."/>
            <person name="Benedito V.A."/>
            <person name="Mayer K.F."/>
            <person name="Gouzy J."/>
            <person name="Schoof H."/>
            <person name="Van de Peer Y."/>
            <person name="Proost S."/>
            <person name="Cook D.R."/>
            <person name="Meyers B.C."/>
            <person name="Spannagl M."/>
            <person name="Cheung F."/>
            <person name="De Mita S."/>
            <person name="Krishnakumar V."/>
            <person name="Gundlach H."/>
            <person name="Zhou S."/>
            <person name="Mudge J."/>
            <person name="Bharti A.K."/>
            <person name="Murray J.D."/>
            <person name="Naoumkina M.A."/>
            <person name="Rosen B."/>
            <person name="Silverstein K.A."/>
            <person name="Tang H."/>
            <person name="Rombauts S."/>
            <person name="Zhao P.X."/>
            <person name="Zhou P."/>
            <person name="Barbe V."/>
            <person name="Bardou P."/>
            <person name="Bechner M."/>
            <person name="Bellec A."/>
            <person name="Berger A."/>
            <person name="Berges H."/>
            <person name="Bidwell S."/>
            <person name="Bisseling T."/>
            <person name="Choisne N."/>
            <person name="Couloux A."/>
            <person name="Denny R."/>
            <person name="Deshpande S."/>
            <person name="Dai X."/>
            <person name="Doyle J.J."/>
            <person name="Dudez A.M."/>
            <person name="Farmer A.D."/>
            <person name="Fouteau S."/>
            <person name="Franken C."/>
            <person name="Gibelin C."/>
            <person name="Gish J."/>
            <person name="Goldstein S."/>
            <person name="Gonzalez A.J."/>
            <person name="Green P.J."/>
            <person name="Hallab A."/>
            <person name="Hartog M."/>
            <person name="Hua A."/>
            <person name="Humphray S.J."/>
            <person name="Jeong D.H."/>
            <person name="Jing Y."/>
            <person name="Jocker A."/>
            <person name="Kenton S.M."/>
            <person name="Kim D.J."/>
            <person name="Klee K."/>
            <person name="Lai H."/>
            <person name="Lang C."/>
            <person name="Lin S."/>
            <person name="Macmil S.L."/>
            <person name="Magdelenat G."/>
            <person name="Matthews L."/>
            <person name="McCorrison J."/>
            <person name="Monaghan E.L."/>
            <person name="Mun J.H."/>
            <person name="Najar F.Z."/>
            <person name="Nicholson C."/>
            <person name="Noirot C."/>
            <person name="O'Bleness M."/>
            <person name="Paule C.R."/>
            <person name="Poulain J."/>
            <person name="Prion F."/>
            <person name="Qin B."/>
            <person name="Qu C."/>
            <person name="Retzel E.F."/>
            <person name="Riddle C."/>
            <person name="Sallet E."/>
            <person name="Samain S."/>
            <person name="Samson N."/>
            <person name="Sanders I."/>
            <person name="Saurat O."/>
            <person name="Scarpelli C."/>
            <person name="Schiex T."/>
            <person name="Segurens B."/>
            <person name="Severin A.J."/>
            <person name="Sherrier D.J."/>
            <person name="Shi R."/>
            <person name="Sims S."/>
            <person name="Singer S.R."/>
            <person name="Sinharoy S."/>
            <person name="Sterck L."/>
            <person name="Viollet A."/>
            <person name="Wang B.B."/>
            <person name="Wang K."/>
            <person name="Wang M."/>
            <person name="Wang X."/>
            <person name="Warfsmann J."/>
            <person name="Weissenbach J."/>
            <person name="White D.D."/>
            <person name="White J.D."/>
            <person name="Wiley G.B."/>
            <person name="Wincker P."/>
            <person name="Xing Y."/>
            <person name="Yang L."/>
            <person name="Yao Z."/>
            <person name="Ying F."/>
            <person name="Zhai J."/>
            <person name="Zhou L."/>
            <person name="Zuber A."/>
            <person name="Denarie J."/>
            <person name="Dixon R.A."/>
            <person name="May G.D."/>
            <person name="Schwartz D.C."/>
            <person name="Rogers J."/>
            <person name="Quetier F."/>
            <person name="Town C.D."/>
            <person name="Roe B.A."/>
        </authorList>
    </citation>
    <scope>NUCLEOTIDE SEQUENCE [LARGE SCALE GENOMIC DNA]</scope>
    <source>
        <strain evidence="1">A17</strain>
        <strain evidence="2 3">cv. Jemalong A17</strain>
    </source>
</reference>
<evidence type="ECO:0000313" key="2">
    <source>
        <dbReference type="EnsemblPlants" id="KEH19892"/>
    </source>
</evidence>
<sequence>MWVLPPLSAYSILMANNASTNILRSLIEKEKLTETNFLDWFRNMRIVLTHEKWHLLFLNVNP</sequence>
<organism evidence="1 3">
    <name type="scientific">Medicago truncatula</name>
    <name type="common">Barrel medic</name>
    <name type="synonym">Medicago tribuloides</name>
    <dbReference type="NCBI Taxonomy" id="3880"/>
    <lineage>
        <taxon>Eukaryota</taxon>
        <taxon>Viridiplantae</taxon>
        <taxon>Streptophyta</taxon>
        <taxon>Embryophyta</taxon>
        <taxon>Tracheophyta</taxon>
        <taxon>Spermatophyta</taxon>
        <taxon>Magnoliopsida</taxon>
        <taxon>eudicotyledons</taxon>
        <taxon>Gunneridae</taxon>
        <taxon>Pentapetalae</taxon>
        <taxon>rosids</taxon>
        <taxon>fabids</taxon>
        <taxon>Fabales</taxon>
        <taxon>Fabaceae</taxon>
        <taxon>Papilionoideae</taxon>
        <taxon>50 kb inversion clade</taxon>
        <taxon>NPAAA clade</taxon>
        <taxon>Hologalegina</taxon>
        <taxon>IRL clade</taxon>
        <taxon>Trifolieae</taxon>
        <taxon>Medicago</taxon>
    </lineage>
</organism>
<dbReference type="EnsemblPlants" id="KEH19892">
    <property type="protein sequence ID" value="KEH19892"/>
    <property type="gene ID" value="MTR_8g470090"/>
</dbReference>
<evidence type="ECO:0000313" key="3">
    <source>
        <dbReference type="Proteomes" id="UP000002051"/>
    </source>
</evidence>
<evidence type="ECO:0000313" key="1">
    <source>
        <dbReference type="EMBL" id="KEH19892.1"/>
    </source>
</evidence>
<protein>
    <submittedName>
        <fullName evidence="1 2">Uncharacterized protein</fullName>
    </submittedName>
</protein>
<dbReference type="HOGENOM" id="CLU_2907527_0_0_1"/>
<reference evidence="2" key="3">
    <citation type="submission" date="2015-04" db="UniProtKB">
        <authorList>
            <consortium name="EnsemblPlants"/>
        </authorList>
    </citation>
    <scope>IDENTIFICATION</scope>
    <source>
        <strain evidence="2">cv. Jemalong A17</strain>
    </source>
</reference>
<keyword evidence="3" id="KW-1185">Reference proteome</keyword>
<accession>A0A072TR96</accession>
<dbReference type="EMBL" id="CM001224">
    <property type="protein sequence ID" value="KEH19892.1"/>
    <property type="molecule type" value="Genomic_DNA"/>
</dbReference>
<proteinExistence type="predicted"/>
<reference evidence="1 3" key="2">
    <citation type="journal article" date="2014" name="BMC Genomics">
        <title>An improved genome release (version Mt4.0) for the model legume Medicago truncatula.</title>
        <authorList>
            <person name="Tang H."/>
            <person name="Krishnakumar V."/>
            <person name="Bidwell S."/>
            <person name="Rosen B."/>
            <person name="Chan A."/>
            <person name="Zhou S."/>
            <person name="Gentzbittel L."/>
            <person name="Childs K.L."/>
            <person name="Yandell M."/>
            <person name="Gundlach H."/>
            <person name="Mayer K.F."/>
            <person name="Schwartz D.C."/>
            <person name="Town C.D."/>
        </authorList>
    </citation>
    <scope>GENOME REANNOTATION</scope>
    <source>
        <strain evidence="1">A17</strain>
        <strain evidence="2 3">cv. Jemalong A17</strain>
    </source>
</reference>
<name>A0A072TR96_MEDTR</name>
<dbReference type="Proteomes" id="UP000002051">
    <property type="component" value="Chromosome 8"/>
</dbReference>
<gene>
    <name evidence="1" type="ordered locus">MTR_8g470090</name>
</gene>
<dbReference type="AlphaFoldDB" id="A0A072TR96"/>